<evidence type="ECO:0000313" key="2">
    <source>
        <dbReference type="EMBL" id="GBP48532.1"/>
    </source>
</evidence>
<proteinExistence type="predicted"/>
<keyword evidence="3" id="KW-1185">Reference proteome</keyword>
<dbReference type="Proteomes" id="UP000299102">
    <property type="component" value="Unassembled WGS sequence"/>
</dbReference>
<evidence type="ECO:0000256" key="1">
    <source>
        <dbReference type="SAM" id="MobiDB-lite"/>
    </source>
</evidence>
<organism evidence="2 3">
    <name type="scientific">Eumeta variegata</name>
    <name type="common">Bagworm moth</name>
    <name type="synonym">Eumeta japonica</name>
    <dbReference type="NCBI Taxonomy" id="151549"/>
    <lineage>
        <taxon>Eukaryota</taxon>
        <taxon>Metazoa</taxon>
        <taxon>Ecdysozoa</taxon>
        <taxon>Arthropoda</taxon>
        <taxon>Hexapoda</taxon>
        <taxon>Insecta</taxon>
        <taxon>Pterygota</taxon>
        <taxon>Neoptera</taxon>
        <taxon>Endopterygota</taxon>
        <taxon>Lepidoptera</taxon>
        <taxon>Glossata</taxon>
        <taxon>Ditrysia</taxon>
        <taxon>Tineoidea</taxon>
        <taxon>Psychidae</taxon>
        <taxon>Oiketicinae</taxon>
        <taxon>Eumeta</taxon>
    </lineage>
</organism>
<feature type="region of interest" description="Disordered" evidence="1">
    <location>
        <begin position="32"/>
        <end position="52"/>
    </location>
</feature>
<dbReference type="AlphaFoldDB" id="A0A4C1WDJ3"/>
<gene>
    <name evidence="2" type="ORF">EVAR_38504_1</name>
</gene>
<feature type="region of interest" description="Disordered" evidence="1">
    <location>
        <begin position="75"/>
        <end position="98"/>
    </location>
</feature>
<name>A0A4C1WDJ3_EUMVA</name>
<accession>A0A4C1WDJ3</accession>
<evidence type="ECO:0000313" key="3">
    <source>
        <dbReference type="Proteomes" id="UP000299102"/>
    </source>
</evidence>
<protein>
    <submittedName>
        <fullName evidence="2">Uncharacterized protein</fullName>
    </submittedName>
</protein>
<reference evidence="2 3" key="1">
    <citation type="journal article" date="2019" name="Commun. Biol.">
        <title>The bagworm genome reveals a unique fibroin gene that provides high tensile strength.</title>
        <authorList>
            <person name="Kono N."/>
            <person name="Nakamura H."/>
            <person name="Ohtoshi R."/>
            <person name="Tomita M."/>
            <person name="Numata K."/>
            <person name="Arakawa K."/>
        </authorList>
    </citation>
    <scope>NUCLEOTIDE SEQUENCE [LARGE SCALE GENOMIC DNA]</scope>
</reference>
<dbReference type="EMBL" id="BGZK01000526">
    <property type="protein sequence ID" value="GBP48532.1"/>
    <property type="molecule type" value="Genomic_DNA"/>
</dbReference>
<comment type="caution">
    <text evidence="2">The sequence shown here is derived from an EMBL/GenBank/DDBJ whole genome shotgun (WGS) entry which is preliminary data.</text>
</comment>
<sequence>MSAVAALDQTYTLATSALRGLFHFSVRNKNVQSLRRSRRQSPKLPTPNAAIGYQTTNCANMYGANEQRPSLRQVEYKPPLWNTSRDVADSANGRPANI</sequence>